<evidence type="ECO:0000256" key="1">
    <source>
        <dbReference type="SAM" id="MobiDB-lite"/>
    </source>
</evidence>
<evidence type="ECO:0000313" key="2">
    <source>
        <dbReference type="EMBL" id="DAE25791.1"/>
    </source>
</evidence>
<protein>
    <submittedName>
        <fullName evidence="2">Uncharacterized protein</fullName>
    </submittedName>
</protein>
<feature type="region of interest" description="Disordered" evidence="1">
    <location>
        <begin position="1"/>
        <end position="30"/>
    </location>
</feature>
<organism evidence="2">
    <name type="scientific">Siphoviridae sp. ctsAY3</name>
    <dbReference type="NCBI Taxonomy" id="2827281"/>
    <lineage>
        <taxon>Viruses</taxon>
        <taxon>Duplodnaviria</taxon>
        <taxon>Heunggongvirae</taxon>
        <taxon>Uroviricota</taxon>
        <taxon>Caudoviricetes</taxon>
    </lineage>
</organism>
<dbReference type="EMBL" id="BK015802">
    <property type="protein sequence ID" value="DAE25791.1"/>
    <property type="molecule type" value="Genomic_DNA"/>
</dbReference>
<reference evidence="2" key="1">
    <citation type="journal article" date="2021" name="Proc. Natl. Acad. Sci. U.S.A.">
        <title>A Catalog of Tens of Thousands of Viruses from Human Metagenomes Reveals Hidden Associations with Chronic Diseases.</title>
        <authorList>
            <person name="Tisza M.J."/>
            <person name="Buck C.B."/>
        </authorList>
    </citation>
    <scope>NUCLEOTIDE SEQUENCE</scope>
    <source>
        <strain evidence="2">CtsAY3</strain>
    </source>
</reference>
<proteinExistence type="predicted"/>
<accession>A0A8S5R2T4</accession>
<name>A0A8S5R2T4_9CAUD</name>
<sequence>MAHGHCGGIAAHRSQARSPAAGSALAERGA</sequence>